<keyword evidence="9" id="KW-0902">Two-component regulatory system</keyword>
<evidence type="ECO:0000256" key="6">
    <source>
        <dbReference type="ARBA" id="ARBA00022692"/>
    </source>
</evidence>
<evidence type="ECO:0000313" key="13">
    <source>
        <dbReference type="EMBL" id="SFC78112.1"/>
    </source>
</evidence>
<dbReference type="STRING" id="119641.SAMN05421842_10988"/>
<keyword evidence="8 11" id="KW-1133">Transmembrane helix</keyword>
<proteinExistence type="predicted"/>
<sequence>MSIKQYFKDKTSLIIFYLILMGFISFSVKLYETNNVNLYNLIYMNFFTLVLFIIYLLMNYVENQRYYKELKKLLEDEDEDMVFSLPTPNNYEQKLYIELIKNLYEMQRLKLNALYDDKKENEEFITSWVHEIKNPIAVSRLIMQNSEGKYITDILDSLEDELDKIDGYVEQSLYYSRSDSFSSDYLINDLEINKLVRVAVKKQAKTFINKQIRVEITGERSTVSSDGKWLSFIIDQILTNSLKYTGNGGIIKINMVNDDGQKKLSIEDNGTGIKEEDISRVFNKGFTGINGRDRYKSTGMGLYLAKTLAKKLGHDISIESIYGKYTKVIISFPKLNAYYRFN</sequence>
<dbReference type="PANTHER" id="PTHR45453:SF2">
    <property type="entry name" value="HISTIDINE KINASE"/>
    <property type="match status" value="1"/>
</dbReference>
<evidence type="ECO:0000256" key="10">
    <source>
        <dbReference type="ARBA" id="ARBA00023136"/>
    </source>
</evidence>
<dbReference type="InterPro" id="IPR005467">
    <property type="entry name" value="His_kinase_dom"/>
</dbReference>
<comment type="catalytic activity">
    <reaction evidence="1">
        <text>ATP + protein L-histidine = ADP + protein N-phospho-L-histidine.</text>
        <dbReference type="EC" id="2.7.13.3"/>
    </reaction>
</comment>
<keyword evidence="6 11" id="KW-0812">Transmembrane</keyword>
<dbReference type="EMBL" id="FOMG01000009">
    <property type="protein sequence ID" value="SFC78112.1"/>
    <property type="molecule type" value="Genomic_DNA"/>
</dbReference>
<dbReference type="InterPro" id="IPR050351">
    <property type="entry name" value="BphY/WalK/GraS-like"/>
</dbReference>
<dbReference type="InterPro" id="IPR036890">
    <property type="entry name" value="HATPase_C_sf"/>
</dbReference>
<dbReference type="SUPFAM" id="SSF47384">
    <property type="entry name" value="Homodimeric domain of signal transducing histidine kinase"/>
    <property type="match status" value="1"/>
</dbReference>
<keyword evidence="10 11" id="KW-0472">Membrane</keyword>
<dbReference type="SMART" id="SM00388">
    <property type="entry name" value="HisKA"/>
    <property type="match status" value="1"/>
</dbReference>
<dbReference type="CDD" id="cd00082">
    <property type="entry name" value="HisKA"/>
    <property type="match status" value="1"/>
</dbReference>
<dbReference type="InterPro" id="IPR003594">
    <property type="entry name" value="HATPase_dom"/>
</dbReference>
<dbReference type="Pfam" id="PF02518">
    <property type="entry name" value="HATPase_c"/>
    <property type="match status" value="1"/>
</dbReference>
<dbReference type="GO" id="GO:0005886">
    <property type="term" value="C:plasma membrane"/>
    <property type="evidence" value="ECO:0007669"/>
    <property type="project" value="UniProtKB-SubCell"/>
</dbReference>
<dbReference type="InterPro" id="IPR036097">
    <property type="entry name" value="HisK_dim/P_sf"/>
</dbReference>
<evidence type="ECO:0000259" key="12">
    <source>
        <dbReference type="PROSITE" id="PS50109"/>
    </source>
</evidence>
<keyword evidence="7" id="KW-0418">Kinase</keyword>
<dbReference type="GO" id="GO:0000155">
    <property type="term" value="F:phosphorelay sensor kinase activity"/>
    <property type="evidence" value="ECO:0007669"/>
    <property type="project" value="InterPro"/>
</dbReference>
<comment type="subcellular location">
    <subcellularLocation>
        <location evidence="2">Cell membrane</location>
        <topology evidence="2">Multi-pass membrane protein</topology>
    </subcellularLocation>
</comment>
<evidence type="ECO:0000256" key="1">
    <source>
        <dbReference type="ARBA" id="ARBA00000085"/>
    </source>
</evidence>
<keyword evidence="4" id="KW-1003">Cell membrane</keyword>
<feature type="domain" description="Histidine kinase" evidence="12">
    <location>
        <begin position="127"/>
        <end position="336"/>
    </location>
</feature>
<dbReference type="InterPro" id="IPR003661">
    <property type="entry name" value="HisK_dim/P_dom"/>
</dbReference>
<dbReference type="EC" id="2.7.13.3" evidence="3"/>
<dbReference type="GO" id="GO:0004721">
    <property type="term" value="F:phosphoprotein phosphatase activity"/>
    <property type="evidence" value="ECO:0007669"/>
    <property type="project" value="TreeGrafter"/>
</dbReference>
<dbReference type="AlphaFoldDB" id="A0A1I1M050"/>
<dbReference type="PROSITE" id="PS50109">
    <property type="entry name" value="HIS_KIN"/>
    <property type="match status" value="1"/>
</dbReference>
<evidence type="ECO:0000313" key="14">
    <source>
        <dbReference type="Proteomes" id="UP000199263"/>
    </source>
</evidence>
<evidence type="ECO:0000256" key="5">
    <source>
        <dbReference type="ARBA" id="ARBA00022679"/>
    </source>
</evidence>
<evidence type="ECO:0000256" key="9">
    <source>
        <dbReference type="ARBA" id="ARBA00023012"/>
    </source>
</evidence>
<evidence type="ECO:0000256" key="3">
    <source>
        <dbReference type="ARBA" id="ARBA00012438"/>
    </source>
</evidence>
<dbReference type="PANTHER" id="PTHR45453">
    <property type="entry name" value="PHOSPHATE REGULON SENSOR PROTEIN PHOR"/>
    <property type="match status" value="1"/>
</dbReference>
<evidence type="ECO:0000256" key="8">
    <source>
        <dbReference type="ARBA" id="ARBA00022989"/>
    </source>
</evidence>
<evidence type="ECO:0000256" key="7">
    <source>
        <dbReference type="ARBA" id="ARBA00022777"/>
    </source>
</evidence>
<keyword evidence="5" id="KW-0808">Transferase</keyword>
<feature type="transmembrane region" description="Helical" evidence="11">
    <location>
        <begin position="12"/>
        <end position="30"/>
    </location>
</feature>
<evidence type="ECO:0000256" key="11">
    <source>
        <dbReference type="SAM" id="Phobius"/>
    </source>
</evidence>
<reference evidence="13 14" key="1">
    <citation type="submission" date="2016-10" db="EMBL/GenBank/DDBJ databases">
        <authorList>
            <person name="de Groot N.N."/>
        </authorList>
    </citation>
    <scope>NUCLEOTIDE SEQUENCE [LARGE SCALE GENOMIC DNA]</scope>
    <source>
        <strain evidence="13 14">DSM 12992</strain>
    </source>
</reference>
<accession>A0A1I1M050</accession>
<evidence type="ECO:0000256" key="4">
    <source>
        <dbReference type="ARBA" id="ARBA00022475"/>
    </source>
</evidence>
<dbReference type="SUPFAM" id="SSF55874">
    <property type="entry name" value="ATPase domain of HSP90 chaperone/DNA topoisomerase II/histidine kinase"/>
    <property type="match status" value="1"/>
</dbReference>
<keyword evidence="14" id="KW-1185">Reference proteome</keyword>
<dbReference type="Proteomes" id="UP000199263">
    <property type="component" value="Unassembled WGS sequence"/>
</dbReference>
<feature type="transmembrane region" description="Helical" evidence="11">
    <location>
        <begin position="42"/>
        <end position="61"/>
    </location>
</feature>
<evidence type="ECO:0000256" key="2">
    <source>
        <dbReference type="ARBA" id="ARBA00004651"/>
    </source>
</evidence>
<name>A0A1I1M050_9CLOT</name>
<gene>
    <name evidence="13" type="ORF">SAMN05421842_10988</name>
</gene>
<dbReference type="GO" id="GO:0016036">
    <property type="term" value="P:cellular response to phosphate starvation"/>
    <property type="evidence" value="ECO:0007669"/>
    <property type="project" value="TreeGrafter"/>
</dbReference>
<dbReference type="SMART" id="SM00387">
    <property type="entry name" value="HATPase_c"/>
    <property type="match status" value="1"/>
</dbReference>
<organism evidence="13 14">
    <name type="scientific">Clostridium uliginosum</name>
    <dbReference type="NCBI Taxonomy" id="119641"/>
    <lineage>
        <taxon>Bacteria</taxon>
        <taxon>Bacillati</taxon>
        <taxon>Bacillota</taxon>
        <taxon>Clostridia</taxon>
        <taxon>Eubacteriales</taxon>
        <taxon>Clostridiaceae</taxon>
        <taxon>Clostridium</taxon>
    </lineage>
</organism>
<protein>
    <recommendedName>
        <fullName evidence="3">histidine kinase</fullName>
        <ecNumber evidence="3">2.7.13.3</ecNumber>
    </recommendedName>
</protein>
<dbReference type="Gene3D" id="3.30.565.10">
    <property type="entry name" value="Histidine kinase-like ATPase, C-terminal domain"/>
    <property type="match status" value="1"/>
</dbReference>